<name>A0A8H5HAH7_9AGAR</name>
<evidence type="ECO:0000313" key="1">
    <source>
        <dbReference type="EMBL" id="KAF5379753.1"/>
    </source>
</evidence>
<comment type="caution">
    <text evidence="1">The sequence shown here is derived from an EMBL/GenBank/DDBJ whole genome shotgun (WGS) entry which is preliminary data.</text>
</comment>
<protein>
    <submittedName>
        <fullName evidence="1">Uncharacterized protein</fullName>
    </submittedName>
</protein>
<reference evidence="1 2" key="1">
    <citation type="journal article" date="2020" name="ISME J.">
        <title>Uncovering the hidden diversity of litter-decomposition mechanisms in mushroom-forming fungi.</title>
        <authorList>
            <person name="Floudas D."/>
            <person name="Bentzer J."/>
            <person name="Ahren D."/>
            <person name="Johansson T."/>
            <person name="Persson P."/>
            <person name="Tunlid A."/>
        </authorList>
    </citation>
    <scope>NUCLEOTIDE SEQUENCE [LARGE SCALE GENOMIC DNA]</scope>
    <source>
        <strain evidence="1 2">CBS 661.87</strain>
    </source>
</reference>
<accession>A0A8H5HAH7</accession>
<sequence>MDMQNIHIATTIQLPCSDEVQYLLPIALPTLLPFTLTLTPPHPDGAAARATDHLDGKDNHAVPSLLFDSRLAPRSYRALSPLSSPLLKLPLPFLPASASPAPRRTLKHLAVPSFTSPAFDSISSSDSDLSDDTANLDALFLPPLISCPRLDSDADSTSYSSNERLEAGSYSSFNSKRARTPVFIPPPYHGEKDHHDDDEYDGFRAYFGDDEDSLASDSDVGWEADESSYDAGIEAYDCFVWLDGDLPCLFAHEDYGSDDLDNDEARFTSSGPSWTRMLDCDDEDWELLCKSLRAVKSLLQNFLENDESDSYDGDFEDEGIFDDELRRVARYYTTASCLHF</sequence>
<proteinExistence type="predicted"/>
<keyword evidence="2" id="KW-1185">Reference proteome</keyword>
<gene>
    <name evidence="1" type="ORF">D9615_005818</name>
</gene>
<organism evidence="1 2">
    <name type="scientific">Tricholomella constricta</name>
    <dbReference type="NCBI Taxonomy" id="117010"/>
    <lineage>
        <taxon>Eukaryota</taxon>
        <taxon>Fungi</taxon>
        <taxon>Dikarya</taxon>
        <taxon>Basidiomycota</taxon>
        <taxon>Agaricomycotina</taxon>
        <taxon>Agaricomycetes</taxon>
        <taxon>Agaricomycetidae</taxon>
        <taxon>Agaricales</taxon>
        <taxon>Tricholomatineae</taxon>
        <taxon>Lyophyllaceae</taxon>
        <taxon>Tricholomella</taxon>
    </lineage>
</organism>
<dbReference type="Proteomes" id="UP000565441">
    <property type="component" value="Unassembled WGS sequence"/>
</dbReference>
<dbReference type="AlphaFoldDB" id="A0A8H5HAH7"/>
<dbReference type="EMBL" id="JAACJP010000015">
    <property type="protein sequence ID" value="KAF5379753.1"/>
    <property type="molecule type" value="Genomic_DNA"/>
</dbReference>
<evidence type="ECO:0000313" key="2">
    <source>
        <dbReference type="Proteomes" id="UP000565441"/>
    </source>
</evidence>